<protein>
    <submittedName>
        <fullName evidence="2">Uncharacterized protein</fullName>
    </submittedName>
</protein>
<dbReference type="OrthoDB" id="5653490at2"/>
<organism evidence="2 3">
    <name type="scientific">Aquicella siphonis</name>
    <dbReference type="NCBI Taxonomy" id="254247"/>
    <lineage>
        <taxon>Bacteria</taxon>
        <taxon>Pseudomonadati</taxon>
        <taxon>Pseudomonadota</taxon>
        <taxon>Gammaproteobacteria</taxon>
        <taxon>Legionellales</taxon>
        <taxon>Coxiellaceae</taxon>
        <taxon>Aquicella</taxon>
    </lineage>
</organism>
<keyword evidence="3" id="KW-1185">Reference proteome</keyword>
<dbReference type="EMBL" id="LR699119">
    <property type="protein sequence ID" value="VVC76688.1"/>
    <property type="molecule type" value="Genomic_DNA"/>
</dbReference>
<name>A0A5E4PJQ1_9COXI</name>
<gene>
    <name evidence="2" type="ORF">AQUSIP_20120</name>
</gene>
<keyword evidence="1" id="KW-1133">Transmembrane helix</keyword>
<dbReference type="KEGG" id="asip:AQUSIP_20120"/>
<evidence type="ECO:0000313" key="3">
    <source>
        <dbReference type="Proteomes" id="UP000324194"/>
    </source>
</evidence>
<keyword evidence="1" id="KW-0812">Transmembrane</keyword>
<dbReference type="Proteomes" id="UP000324194">
    <property type="component" value="Chromosome 1"/>
</dbReference>
<accession>A0A5E4PJQ1</accession>
<evidence type="ECO:0000313" key="2">
    <source>
        <dbReference type="EMBL" id="VVC76688.1"/>
    </source>
</evidence>
<feature type="transmembrane region" description="Helical" evidence="1">
    <location>
        <begin position="23"/>
        <end position="46"/>
    </location>
</feature>
<dbReference type="RefSeq" id="WP_148339994.1">
    <property type="nucleotide sequence ID" value="NZ_LR699119.1"/>
</dbReference>
<sequence length="70" mass="8383">MLGKRHEIAWLQSGFYREKFRKVLRWLTVSVFIMFFLIGAIIYVVLFQPTVHYYANTIDGKIMDMPQPRT</sequence>
<proteinExistence type="predicted"/>
<keyword evidence="1" id="KW-0472">Membrane</keyword>
<evidence type="ECO:0000256" key="1">
    <source>
        <dbReference type="SAM" id="Phobius"/>
    </source>
</evidence>
<dbReference type="AlphaFoldDB" id="A0A5E4PJQ1"/>
<reference evidence="2 3" key="1">
    <citation type="submission" date="2019-08" db="EMBL/GenBank/DDBJ databases">
        <authorList>
            <person name="Guy L."/>
        </authorList>
    </citation>
    <scope>NUCLEOTIDE SEQUENCE [LARGE SCALE GENOMIC DNA]</scope>
    <source>
        <strain evidence="2 3">SGT-108</strain>
    </source>
</reference>